<evidence type="ECO:0000256" key="5">
    <source>
        <dbReference type="ARBA" id="ARBA00023098"/>
    </source>
</evidence>
<keyword evidence="2 7" id="KW-0812">Transmembrane</keyword>
<evidence type="ECO:0000313" key="10">
    <source>
        <dbReference type="Proteomes" id="UP001259492"/>
    </source>
</evidence>
<name>A0ABU2YG58_9FLAO</name>
<feature type="domain" description="Fatty acid hydroxylase" evidence="8">
    <location>
        <begin position="82"/>
        <end position="215"/>
    </location>
</feature>
<evidence type="ECO:0000259" key="8">
    <source>
        <dbReference type="Pfam" id="PF04116"/>
    </source>
</evidence>
<accession>A0ABU2YG58</accession>
<keyword evidence="4" id="KW-0560">Oxidoreductase</keyword>
<keyword evidence="6 7" id="KW-0472">Membrane</keyword>
<evidence type="ECO:0000256" key="6">
    <source>
        <dbReference type="ARBA" id="ARBA00023136"/>
    </source>
</evidence>
<dbReference type="PANTHER" id="PTHR21624">
    <property type="entry name" value="STEROL DESATURASE-RELATED PROTEIN"/>
    <property type="match status" value="1"/>
</dbReference>
<evidence type="ECO:0000256" key="7">
    <source>
        <dbReference type="SAM" id="Phobius"/>
    </source>
</evidence>
<feature type="transmembrane region" description="Helical" evidence="7">
    <location>
        <begin position="6"/>
        <end position="24"/>
    </location>
</feature>
<dbReference type="Pfam" id="PF04116">
    <property type="entry name" value="FA_hydroxylase"/>
    <property type="match status" value="1"/>
</dbReference>
<dbReference type="InterPro" id="IPR006694">
    <property type="entry name" value="Fatty_acid_hydroxylase"/>
</dbReference>
<dbReference type="EMBL" id="JAVRIA010000001">
    <property type="protein sequence ID" value="MDT0557165.1"/>
    <property type="molecule type" value="Genomic_DNA"/>
</dbReference>
<evidence type="ECO:0000256" key="3">
    <source>
        <dbReference type="ARBA" id="ARBA00022989"/>
    </source>
</evidence>
<evidence type="ECO:0000256" key="2">
    <source>
        <dbReference type="ARBA" id="ARBA00022692"/>
    </source>
</evidence>
<keyword evidence="10" id="KW-1185">Reference proteome</keyword>
<protein>
    <submittedName>
        <fullName evidence="9">Sterol desaturase family protein</fullName>
    </submittedName>
</protein>
<organism evidence="9 10">
    <name type="scientific">Microcosmobacter mediterraneus</name>
    <dbReference type="NCBI Taxonomy" id="3075607"/>
    <lineage>
        <taxon>Bacteria</taxon>
        <taxon>Pseudomonadati</taxon>
        <taxon>Bacteroidota</taxon>
        <taxon>Flavobacteriia</taxon>
        <taxon>Flavobacteriales</taxon>
        <taxon>Flavobacteriaceae</taxon>
        <taxon>Microcosmobacter</taxon>
    </lineage>
</organism>
<dbReference type="Proteomes" id="UP001259492">
    <property type="component" value="Unassembled WGS sequence"/>
</dbReference>
<reference evidence="9 10" key="1">
    <citation type="submission" date="2023-09" db="EMBL/GenBank/DDBJ databases">
        <authorList>
            <person name="Rey-Velasco X."/>
        </authorList>
    </citation>
    <scope>NUCLEOTIDE SEQUENCE [LARGE SCALE GENOMIC DNA]</scope>
    <source>
        <strain evidence="9 10">W332</strain>
    </source>
</reference>
<gene>
    <name evidence="9" type="ORF">RM697_00810</name>
</gene>
<proteinExistence type="predicted"/>
<evidence type="ECO:0000256" key="4">
    <source>
        <dbReference type="ARBA" id="ARBA00023002"/>
    </source>
</evidence>
<dbReference type="InterPro" id="IPR051689">
    <property type="entry name" value="Sterol_desaturase/TMEM195"/>
</dbReference>
<evidence type="ECO:0000313" key="9">
    <source>
        <dbReference type="EMBL" id="MDT0557165.1"/>
    </source>
</evidence>
<feature type="transmembrane region" description="Helical" evidence="7">
    <location>
        <begin position="78"/>
        <end position="96"/>
    </location>
</feature>
<comment type="subcellular location">
    <subcellularLocation>
        <location evidence="1">Endomembrane system</location>
        <topology evidence="1">Multi-pass membrane protein</topology>
    </subcellularLocation>
</comment>
<dbReference type="PANTHER" id="PTHR21624:SF1">
    <property type="entry name" value="ALKYLGLYCEROL MONOOXYGENASE"/>
    <property type="match status" value="1"/>
</dbReference>
<keyword evidence="3 7" id="KW-1133">Transmembrane helix</keyword>
<comment type="caution">
    <text evidence="9">The sequence shown here is derived from an EMBL/GenBank/DDBJ whole genome shotgun (WGS) entry which is preliminary data.</text>
</comment>
<sequence>MNINNIQYYFAVIVLVALVIEIIWSKTKNKSVYNLKESLGNLGIFIGNNIMKPISLGWKYLVFGWVAEYHFFSIPTNAFTIILAFLAAELGFYWYHRLSHETPLLWTLHHTHHSGMHMNLSTAVRLNWIGAFVSPIIYIPFVLLGFSPEILIICITSGLFFQYFLHTEAVKTLGVFEGLLFNTPSAHRVHHGSNEKYIDKNYGGTLIIFDRLFGTYQKETEKVKYGVTTGFYSNNPIKLNFLPLIEYFKGNWKREKQHIKENENKLDLKN</sequence>
<evidence type="ECO:0000256" key="1">
    <source>
        <dbReference type="ARBA" id="ARBA00004127"/>
    </source>
</evidence>
<keyword evidence="5" id="KW-0443">Lipid metabolism</keyword>
<dbReference type="RefSeq" id="WP_311425937.1">
    <property type="nucleotide sequence ID" value="NZ_JAVRIA010000001.1"/>
</dbReference>